<feature type="region of interest" description="Disordered" evidence="1">
    <location>
        <begin position="1"/>
        <end position="124"/>
    </location>
</feature>
<evidence type="ECO:0000313" key="4">
    <source>
        <dbReference type="Proteomes" id="UP000772434"/>
    </source>
</evidence>
<feature type="transmembrane region" description="Helical" evidence="2">
    <location>
        <begin position="201"/>
        <end position="230"/>
    </location>
</feature>
<dbReference type="AlphaFoldDB" id="A0A9P5P9V6"/>
<keyword evidence="2" id="KW-0472">Membrane</keyword>
<gene>
    <name evidence="3" type="ORF">BDP27DRAFT_1429447</name>
</gene>
<feature type="compositionally biased region" description="Basic and acidic residues" evidence="1">
    <location>
        <begin position="55"/>
        <end position="86"/>
    </location>
</feature>
<organism evidence="3 4">
    <name type="scientific">Rhodocollybia butyracea</name>
    <dbReference type="NCBI Taxonomy" id="206335"/>
    <lineage>
        <taxon>Eukaryota</taxon>
        <taxon>Fungi</taxon>
        <taxon>Dikarya</taxon>
        <taxon>Basidiomycota</taxon>
        <taxon>Agaricomycotina</taxon>
        <taxon>Agaricomycetes</taxon>
        <taxon>Agaricomycetidae</taxon>
        <taxon>Agaricales</taxon>
        <taxon>Marasmiineae</taxon>
        <taxon>Omphalotaceae</taxon>
        <taxon>Rhodocollybia</taxon>
    </lineage>
</organism>
<protein>
    <submittedName>
        <fullName evidence="3">Uncharacterized protein</fullName>
    </submittedName>
</protein>
<reference evidence="3" key="1">
    <citation type="submission" date="2020-11" db="EMBL/GenBank/DDBJ databases">
        <authorList>
            <consortium name="DOE Joint Genome Institute"/>
            <person name="Ahrendt S."/>
            <person name="Riley R."/>
            <person name="Andreopoulos W."/>
            <person name="Labutti K."/>
            <person name="Pangilinan J."/>
            <person name="Ruiz-Duenas F.J."/>
            <person name="Barrasa J.M."/>
            <person name="Sanchez-Garcia M."/>
            <person name="Camarero S."/>
            <person name="Miyauchi S."/>
            <person name="Serrano A."/>
            <person name="Linde D."/>
            <person name="Babiker R."/>
            <person name="Drula E."/>
            <person name="Ayuso-Fernandez I."/>
            <person name="Pacheco R."/>
            <person name="Padilla G."/>
            <person name="Ferreira P."/>
            <person name="Barriuso J."/>
            <person name="Kellner H."/>
            <person name="Castanera R."/>
            <person name="Alfaro M."/>
            <person name="Ramirez L."/>
            <person name="Pisabarro A.G."/>
            <person name="Kuo A."/>
            <person name="Tritt A."/>
            <person name="Lipzen A."/>
            <person name="He G."/>
            <person name="Yan M."/>
            <person name="Ng V."/>
            <person name="Cullen D."/>
            <person name="Martin F."/>
            <person name="Rosso M.-N."/>
            <person name="Henrissat B."/>
            <person name="Hibbett D."/>
            <person name="Martinez A.T."/>
            <person name="Grigoriev I.V."/>
        </authorList>
    </citation>
    <scope>NUCLEOTIDE SEQUENCE</scope>
    <source>
        <strain evidence="3">AH 40177</strain>
    </source>
</reference>
<accession>A0A9P5P9V6</accession>
<proteinExistence type="predicted"/>
<evidence type="ECO:0000256" key="1">
    <source>
        <dbReference type="SAM" id="MobiDB-lite"/>
    </source>
</evidence>
<evidence type="ECO:0000313" key="3">
    <source>
        <dbReference type="EMBL" id="KAF9060981.1"/>
    </source>
</evidence>
<dbReference type="EMBL" id="JADNRY010000219">
    <property type="protein sequence ID" value="KAF9060981.1"/>
    <property type="molecule type" value="Genomic_DNA"/>
</dbReference>
<keyword evidence="2" id="KW-0812">Transmembrane</keyword>
<keyword evidence="4" id="KW-1185">Reference proteome</keyword>
<evidence type="ECO:0000256" key="2">
    <source>
        <dbReference type="SAM" id="Phobius"/>
    </source>
</evidence>
<sequence>MGSTPFGPPTFVTEPAGFFLRPSQSLPPDKIPFRNSPVFSTPRKSMYRESVQLLKDSDDQGRLDSDGSNDEGKLDSDGSDDERKLNADSVGGLCDADTQTTVIDEGEKDMFNNERSKGEKENKGLQSHTSLLDKERITLVINVLFRIGTLCDWVIWLKLFGNVVLVTFQTRWHLMGSFLPTAYFAFYCTTREIPTTDARAAFAIIFVDATTAVGSFISMLLICSIVGAIVGSLSRILT</sequence>
<keyword evidence="2" id="KW-1133">Transmembrane helix</keyword>
<dbReference type="Proteomes" id="UP000772434">
    <property type="component" value="Unassembled WGS sequence"/>
</dbReference>
<name>A0A9P5P9V6_9AGAR</name>
<comment type="caution">
    <text evidence="3">The sequence shown here is derived from an EMBL/GenBank/DDBJ whole genome shotgun (WGS) entry which is preliminary data.</text>
</comment>
<feature type="compositionally biased region" description="Basic and acidic residues" evidence="1">
    <location>
        <begin position="108"/>
        <end position="123"/>
    </location>
</feature>